<dbReference type="Pfam" id="PF02852">
    <property type="entry name" value="Pyr_redox_dim"/>
    <property type="match status" value="1"/>
</dbReference>
<dbReference type="InterPro" id="IPR023753">
    <property type="entry name" value="FAD/NAD-binding_dom"/>
</dbReference>
<accession>A0ABS9HAZ2</accession>
<feature type="domain" description="FAD/NAD(P)-binding" evidence="7">
    <location>
        <begin position="10"/>
        <end position="314"/>
    </location>
</feature>
<protein>
    <submittedName>
        <fullName evidence="8">NAD(P)/FAD-dependent oxidoreductase</fullName>
    </submittedName>
</protein>
<evidence type="ECO:0000256" key="2">
    <source>
        <dbReference type="ARBA" id="ARBA00007532"/>
    </source>
</evidence>
<gene>
    <name evidence="8" type="ORF">L2K70_12125</name>
</gene>
<evidence type="ECO:0000259" key="6">
    <source>
        <dbReference type="Pfam" id="PF02852"/>
    </source>
</evidence>
<evidence type="ECO:0000313" key="8">
    <source>
        <dbReference type="EMBL" id="MCF6378352.1"/>
    </source>
</evidence>
<evidence type="ECO:0000256" key="4">
    <source>
        <dbReference type="ARBA" id="ARBA00022827"/>
    </source>
</evidence>
<dbReference type="EMBL" id="JAKJHZ010000007">
    <property type="protein sequence ID" value="MCF6378352.1"/>
    <property type="molecule type" value="Genomic_DNA"/>
</dbReference>
<dbReference type="PIRSF" id="PIRSF000350">
    <property type="entry name" value="Mercury_reductase_MerA"/>
    <property type="match status" value="1"/>
</dbReference>
<dbReference type="SUPFAM" id="SSF55424">
    <property type="entry name" value="FAD/NAD-linked reductases, dimerisation (C-terminal) domain"/>
    <property type="match status" value="1"/>
</dbReference>
<dbReference type="RefSeq" id="WP_236402235.1">
    <property type="nucleotide sequence ID" value="NZ_JAKJHZ010000007.1"/>
</dbReference>
<evidence type="ECO:0000256" key="5">
    <source>
        <dbReference type="ARBA" id="ARBA00023027"/>
    </source>
</evidence>
<dbReference type="InterPro" id="IPR050151">
    <property type="entry name" value="Class-I_Pyr_Nuc-Dis_Oxidored"/>
</dbReference>
<comment type="caution">
    <text evidence="8">The sequence shown here is derived from an EMBL/GenBank/DDBJ whole genome shotgun (WGS) entry which is preliminary data.</text>
</comment>
<dbReference type="PANTHER" id="PTHR22912:SF151">
    <property type="entry name" value="DIHYDROLIPOYL DEHYDROGENASE, MITOCHONDRIAL"/>
    <property type="match status" value="1"/>
</dbReference>
<dbReference type="Pfam" id="PF07992">
    <property type="entry name" value="Pyr_redox_2"/>
    <property type="match status" value="1"/>
</dbReference>
<evidence type="ECO:0000256" key="1">
    <source>
        <dbReference type="ARBA" id="ARBA00001974"/>
    </source>
</evidence>
<comment type="similarity">
    <text evidence="2">Belongs to the class-I pyridine nucleotide-disulfide oxidoreductase family.</text>
</comment>
<feature type="domain" description="Pyridine nucleotide-disulphide oxidoreductase dimerisation" evidence="6">
    <location>
        <begin position="352"/>
        <end position="457"/>
    </location>
</feature>
<name>A0ABS9HAZ2_9ACTN</name>
<dbReference type="Gene3D" id="3.50.50.60">
    <property type="entry name" value="FAD/NAD(P)-binding domain"/>
    <property type="match status" value="2"/>
</dbReference>
<evidence type="ECO:0000313" key="9">
    <source>
        <dbReference type="Proteomes" id="UP001201161"/>
    </source>
</evidence>
<evidence type="ECO:0000256" key="3">
    <source>
        <dbReference type="ARBA" id="ARBA00022630"/>
    </source>
</evidence>
<dbReference type="InterPro" id="IPR016156">
    <property type="entry name" value="FAD/NAD-linked_Rdtase_dimer_sf"/>
</dbReference>
<sequence>MGTDVETQEYDVVVIGGGPAGENAAQYAVEGTGMTSVVVERELLGGECSYWACMPSKALLRPITVADLTGDLGGVSTAHVTPKSLLERRDYWVSSYDDSGQETWADGAGIGVVRGSGRLVGERRVRVTSSAGDVELVARRAVVLATGSDPVVPAMYADALPWGSRDATAVTEVPDRLVVVGGGVVACEAAIWMQALGSDVTLVVRDPRLLARTEPFAGEAVLAGLRERGITVHLGTEVRDVRREAPEATGDGRIHGGTVTLATSAGELVADELLLSIGRTPRLDDVGLDTVGLSADDVKAGRLPEWLYAVGDASGMAPLTHWGKYRARVLGARIAAASEGEVAWEPDREAPVPQVVFSDPEVASVGMTEAEAREAGHEVVTTRVPTSSAAGTSLLRDTVVGESQLVVDAKTHLLLGATFVGVEAGELVHAATVAIVGDVPVHVLRHAVASYPTAAELWLRLLEELPAEFRRPPQ</sequence>
<proteinExistence type="inferred from homology"/>
<reference evidence="8 9" key="1">
    <citation type="submission" date="2022-01" db="EMBL/GenBank/DDBJ databases">
        <title>Nocardioides sp. nov., an actinomycete isolated from mining soil.</title>
        <authorList>
            <person name="Liu L."/>
        </authorList>
    </citation>
    <scope>NUCLEOTIDE SEQUENCE [LARGE SCALE GENOMIC DNA]</scope>
    <source>
        <strain evidence="8 9">KLBMP 9356</strain>
    </source>
</reference>
<evidence type="ECO:0000259" key="7">
    <source>
        <dbReference type="Pfam" id="PF07992"/>
    </source>
</evidence>
<keyword evidence="9" id="KW-1185">Reference proteome</keyword>
<dbReference type="SUPFAM" id="SSF51905">
    <property type="entry name" value="FAD/NAD(P)-binding domain"/>
    <property type="match status" value="1"/>
</dbReference>
<dbReference type="InterPro" id="IPR004099">
    <property type="entry name" value="Pyr_nucl-diS_OxRdtase_dimer"/>
</dbReference>
<keyword evidence="5" id="KW-0520">NAD</keyword>
<organism evidence="8 9">
    <name type="scientific">Nocardioides potassii</name>
    <dbReference type="NCBI Taxonomy" id="2911371"/>
    <lineage>
        <taxon>Bacteria</taxon>
        <taxon>Bacillati</taxon>
        <taxon>Actinomycetota</taxon>
        <taxon>Actinomycetes</taxon>
        <taxon>Propionibacteriales</taxon>
        <taxon>Nocardioidaceae</taxon>
        <taxon>Nocardioides</taxon>
    </lineage>
</organism>
<dbReference type="PRINTS" id="PR00411">
    <property type="entry name" value="PNDRDTASEI"/>
</dbReference>
<comment type="cofactor">
    <cofactor evidence="1">
        <name>FAD</name>
        <dbReference type="ChEBI" id="CHEBI:57692"/>
    </cofactor>
</comment>
<dbReference type="PANTHER" id="PTHR22912">
    <property type="entry name" value="DISULFIDE OXIDOREDUCTASE"/>
    <property type="match status" value="1"/>
</dbReference>
<keyword evidence="3" id="KW-0285">Flavoprotein</keyword>
<dbReference type="InterPro" id="IPR001100">
    <property type="entry name" value="Pyr_nuc-diS_OxRdtase"/>
</dbReference>
<dbReference type="Gene3D" id="3.30.390.30">
    <property type="match status" value="1"/>
</dbReference>
<dbReference type="PRINTS" id="PR00368">
    <property type="entry name" value="FADPNR"/>
</dbReference>
<dbReference type="InterPro" id="IPR036188">
    <property type="entry name" value="FAD/NAD-bd_sf"/>
</dbReference>
<keyword evidence="4" id="KW-0274">FAD</keyword>
<dbReference type="Proteomes" id="UP001201161">
    <property type="component" value="Unassembled WGS sequence"/>
</dbReference>